<protein>
    <submittedName>
        <fullName evidence="2">Uncharacterized protein</fullName>
    </submittedName>
</protein>
<proteinExistence type="predicted"/>
<organism evidence="2 3">
    <name type="scientific">Deinococcus ruber</name>
    <dbReference type="NCBI Taxonomy" id="1848197"/>
    <lineage>
        <taxon>Bacteria</taxon>
        <taxon>Thermotogati</taxon>
        <taxon>Deinococcota</taxon>
        <taxon>Deinococci</taxon>
        <taxon>Deinococcales</taxon>
        <taxon>Deinococcaceae</taxon>
        <taxon>Deinococcus</taxon>
    </lineage>
</organism>
<keyword evidence="3" id="KW-1185">Reference proteome</keyword>
<dbReference type="AlphaFoldDB" id="A0A918FAL4"/>
<reference evidence="2" key="1">
    <citation type="journal article" date="2014" name="Int. J. Syst. Evol. Microbiol.">
        <title>Complete genome sequence of Corynebacterium casei LMG S-19264T (=DSM 44701T), isolated from a smear-ripened cheese.</title>
        <authorList>
            <consortium name="US DOE Joint Genome Institute (JGI-PGF)"/>
            <person name="Walter F."/>
            <person name="Albersmeier A."/>
            <person name="Kalinowski J."/>
            <person name="Ruckert C."/>
        </authorList>
    </citation>
    <scope>NUCLEOTIDE SEQUENCE</scope>
    <source>
        <strain evidence="2">JCM 31311</strain>
    </source>
</reference>
<dbReference type="EMBL" id="BMQL01000027">
    <property type="protein sequence ID" value="GGR21588.1"/>
    <property type="molecule type" value="Genomic_DNA"/>
</dbReference>
<evidence type="ECO:0000313" key="2">
    <source>
        <dbReference type="EMBL" id="GGR21588.1"/>
    </source>
</evidence>
<sequence>MNDFSRFEVSELRTLAQRIRTLMLTFYLSLLARVLITLVATTFHLDTRLVAFASLLITVWVAFFFFRFAVAAKLPFPWLYLLSVVIVSVLLPSIGLLLVALLVLLVNLRVFRARGIPIGPLGPDERAIG</sequence>
<feature type="transmembrane region" description="Helical" evidence="1">
    <location>
        <begin position="21"/>
        <end position="43"/>
    </location>
</feature>
<keyword evidence="1" id="KW-0812">Transmembrane</keyword>
<name>A0A918FAL4_9DEIO</name>
<dbReference type="Proteomes" id="UP000603865">
    <property type="component" value="Unassembled WGS sequence"/>
</dbReference>
<evidence type="ECO:0000256" key="1">
    <source>
        <dbReference type="SAM" id="Phobius"/>
    </source>
</evidence>
<keyword evidence="1" id="KW-1133">Transmembrane helix</keyword>
<comment type="caution">
    <text evidence="2">The sequence shown here is derived from an EMBL/GenBank/DDBJ whole genome shotgun (WGS) entry which is preliminary data.</text>
</comment>
<dbReference type="RefSeq" id="WP_189092018.1">
    <property type="nucleotide sequence ID" value="NZ_BMQL01000027.1"/>
</dbReference>
<keyword evidence="1" id="KW-0472">Membrane</keyword>
<gene>
    <name evidence="2" type="ORF">GCM10008957_37300</name>
</gene>
<feature type="transmembrane region" description="Helical" evidence="1">
    <location>
        <begin position="49"/>
        <end position="66"/>
    </location>
</feature>
<accession>A0A918FAL4</accession>
<reference evidence="2" key="2">
    <citation type="submission" date="2020-09" db="EMBL/GenBank/DDBJ databases">
        <authorList>
            <person name="Sun Q."/>
            <person name="Ohkuma M."/>
        </authorList>
    </citation>
    <scope>NUCLEOTIDE SEQUENCE</scope>
    <source>
        <strain evidence="2">JCM 31311</strain>
    </source>
</reference>
<feature type="transmembrane region" description="Helical" evidence="1">
    <location>
        <begin position="78"/>
        <end position="105"/>
    </location>
</feature>
<evidence type="ECO:0000313" key="3">
    <source>
        <dbReference type="Proteomes" id="UP000603865"/>
    </source>
</evidence>